<sequence length="91" mass="9949">MVIDLKLSLYGFDPVSNNDGLSNRVSLRANAGTAMRAVARVKARGLTRRLVVSSVIPPQVRHCLRQTHRLAKGVLIMLTSGCIRCLEFVCG</sequence>
<reference evidence="1" key="1">
    <citation type="submission" date="2016-07" db="EMBL/GenBank/DDBJ databases">
        <title>Microvirga ossetica sp. nov. a new species of rhizobia isolated from root nodules of the legume species Vicia alpestris Steven originated from North Ossetia region in the Caucasus.</title>
        <authorList>
            <person name="Safronova V.I."/>
            <person name="Kuznetsova I.G."/>
            <person name="Sazanova A.L."/>
            <person name="Belimov A."/>
            <person name="Andronov E."/>
            <person name="Osledkin Y.S."/>
            <person name="Onishchuk O.P."/>
            <person name="Kurchak O.N."/>
            <person name="Shaposhnikov A.I."/>
            <person name="Willems A."/>
            <person name="Tikhonovich I.A."/>
        </authorList>
    </citation>
    <scope>NUCLEOTIDE SEQUENCE [LARGE SCALE GENOMIC DNA]</scope>
    <source>
        <strain evidence="1">V5/3M</strain>
        <plasmid evidence="1">unnamed2</plasmid>
    </source>
</reference>
<name>A0A1B2EXH5_9HYPH</name>
<keyword evidence="1" id="KW-0614">Plasmid</keyword>
<evidence type="ECO:0000313" key="1">
    <source>
        <dbReference type="EMBL" id="ANY84632.1"/>
    </source>
</evidence>
<geneLocation type="plasmid" evidence="1">
    <name>unnamed2</name>
</geneLocation>
<gene>
    <name evidence="1" type="ORF">BB934_41410</name>
</gene>
<protein>
    <submittedName>
        <fullName evidence="1">Uncharacterized protein</fullName>
    </submittedName>
</protein>
<dbReference type="AlphaFoldDB" id="A0A1B2EXH5"/>
<dbReference type="EMBL" id="CP016619">
    <property type="protein sequence ID" value="ANY84632.1"/>
    <property type="molecule type" value="Genomic_DNA"/>
</dbReference>
<proteinExistence type="predicted"/>
<organism evidence="1">
    <name type="scientific">Microvirga ossetica</name>
    <dbReference type="NCBI Taxonomy" id="1882682"/>
    <lineage>
        <taxon>Bacteria</taxon>
        <taxon>Pseudomonadati</taxon>
        <taxon>Pseudomonadota</taxon>
        <taxon>Alphaproteobacteria</taxon>
        <taxon>Hyphomicrobiales</taxon>
        <taxon>Methylobacteriaceae</taxon>
        <taxon>Microvirga</taxon>
    </lineage>
</organism>
<accession>A0A1B2EXH5</accession>
<dbReference type="KEGG" id="moc:BB934_41410"/>